<gene>
    <name evidence="1" type="primary">AlNc14C419G11506</name>
    <name evidence="1" type="ORF">ALNC14_129610</name>
</gene>
<proteinExistence type="predicted"/>
<dbReference type="EMBL" id="FR824462">
    <property type="protein sequence ID" value="CCA26817.1"/>
    <property type="molecule type" value="Genomic_DNA"/>
</dbReference>
<reference evidence="1" key="1">
    <citation type="journal article" date="2011" name="PLoS Biol.">
        <title>Gene gain and loss during evolution of obligate parasitism in the white rust pathogen of Arabidopsis thaliana.</title>
        <authorList>
            <person name="Kemen E."/>
            <person name="Gardiner A."/>
            <person name="Schultz-Larsen T."/>
            <person name="Kemen A.C."/>
            <person name="Balmuth A.L."/>
            <person name="Robert-Seilaniantz A."/>
            <person name="Bailey K."/>
            <person name="Holub E."/>
            <person name="Studholme D.J."/>
            <person name="Maclean D."/>
            <person name="Jones J.D."/>
        </authorList>
    </citation>
    <scope>NUCLEOTIDE SEQUENCE</scope>
</reference>
<reference evidence="1" key="2">
    <citation type="submission" date="2011-02" db="EMBL/GenBank/DDBJ databases">
        <authorList>
            <person name="MacLean D."/>
        </authorList>
    </citation>
    <scope>NUCLEOTIDE SEQUENCE</scope>
</reference>
<evidence type="ECO:0000313" key="1">
    <source>
        <dbReference type="EMBL" id="CCA26817.1"/>
    </source>
</evidence>
<name>F0WZ99_9STRA</name>
<organism evidence="1">
    <name type="scientific">Albugo laibachii Nc14</name>
    <dbReference type="NCBI Taxonomy" id="890382"/>
    <lineage>
        <taxon>Eukaryota</taxon>
        <taxon>Sar</taxon>
        <taxon>Stramenopiles</taxon>
        <taxon>Oomycota</taxon>
        <taxon>Peronosporomycetes</taxon>
        <taxon>Albuginales</taxon>
        <taxon>Albuginaceae</taxon>
        <taxon>Albugo</taxon>
    </lineage>
</organism>
<dbReference type="HOGENOM" id="CLU_1285324_0_0_1"/>
<sequence>MSIPTVQQLLSDVDELQAMLRSLDESFDEKKCPSNLEHAQKKDTLNRSHVPRSRNKVAALTRENVSRLRPFQHHNARKYSQAGSVSDSIQSHLSIRTDGGTVFSRLYQPDFYQKRDEKLYSQRCRNERFHSAGANMKPARRRSVLSSMSTTSFHSGACGLSAKTDCTNSVSSRLYDPDYLKKRSARLQRMKEEQELRECTFTPSIRPTSRNRLQI</sequence>
<dbReference type="AlphaFoldDB" id="F0WZ99"/>
<protein>
    <submittedName>
        <fullName evidence="1">Uncharacterized protein AlNc14C419G11506</fullName>
    </submittedName>
</protein>
<accession>F0WZ99</accession>